<dbReference type="PANTHER" id="PTHR30244:SF34">
    <property type="entry name" value="DTDP-4-AMINO-4,6-DIDEOXYGALACTOSE TRANSAMINASE"/>
    <property type="match status" value="1"/>
</dbReference>
<feature type="active site" description="Proton acceptor" evidence="6">
    <location>
        <position position="183"/>
    </location>
</feature>
<evidence type="ECO:0000256" key="1">
    <source>
        <dbReference type="ARBA" id="ARBA00001933"/>
    </source>
</evidence>
<proteinExistence type="inferred from homology"/>
<evidence type="ECO:0000256" key="4">
    <source>
        <dbReference type="ARBA" id="ARBA00022898"/>
    </source>
</evidence>
<name>A0AA43GX02_9CYAN</name>
<reference evidence="9 10" key="1">
    <citation type="journal article" date="2023" name="J. Phycol.">
        <title>Chrysosporum ovalisporum is synonymous with the true-branching cyanobacterium Umezakia natans (Nostocales/Aphanizomenonaceae).</title>
        <authorList>
            <person name="McGregor G.B."/>
            <person name="Sendall B.C."/>
            <person name="Niiyama Y."/>
            <person name="Tuji A."/>
            <person name="Willis A."/>
        </authorList>
    </citation>
    <scope>NUCLEOTIDE SEQUENCE [LARGE SCALE GENOMIC DNA]</scope>
    <source>
        <strain evidence="9 10">FSS-62</strain>
    </source>
</reference>
<keyword evidence="2 9" id="KW-0032">Aminotransferase</keyword>
<dbReference type="CDD" id="cd00616">
    <property type="entry name" value="AHBA_syn"/>
    <property type="match status" value="1"/>
</dbReference>
<dbReference type="SUPFAM" id="SSF53383">
    <property type="entry name" value="PLP-dependent transferases"/>
    <property type="match status" value="1"/>
</dbReference>
<dbReference type="FunFam" id="3.40.640.10:FF:000090">
    <property type="entry name" value="Pyridoxal phosphate-dependent aminotransferase"/>
    <property type="match status" value="1"/>
</dbReference>
<dbReference type="Gene3D" id="3.90.1150.10">
    <property type="entry name" value="Aspartate Aminotransferase, domain 1"/>
    <property type="match status" value="1"/>
</dbReference>
<evidence type="ECO:0000256" key="2">
    <source>
        <dbReference type="ARBA" id="ARBA00022576"/>
    </source>
</evidence>
<dbReference type="InterPro" id="IPR000653">
    <property type="entry name" value="DegT/StrS_aminotransferase"/>
</dbReference>
<dbReference type="GO" id="GO:0030170">
    <property type="term" value="F:pyridoxal phosphate binding"/>
    <property type="evidence" value="ECO:0007669"/>
    <property type="project" value="TreeGrafter"/>
</dbReference>
<comment type="caution">
    <text evidence="9">The sequence shown here is derived from an EMBL/GenBank/DDBJ whole genome shotgun (WGS) entry which is preliminary data.</text>
</comment>
<dbReference type="GO" id="GO:0000271">
    <property type="term" value="P:polysaccharide biosynthetic process"/>
    <property type="evidence" value="ECO:0007669"/>
    <property type="project" value="TreeGrafter"/>
</dbReference>
<evidence type="ECO:0000256" key="8">
    <source>
        <dbReference type="RuleBase" id="RU004508"/>
    </source>
</evidence>
<sequence length="376" mass="42758">MYKIPVYQPCLLGNEKKYVNDCLESNWISSKGKYVNLFEKEFASYVKVNYATGVCNGTVALHLALLALGIGQGDEVIVPTLTYIASVNAIVYTGATPIFVDSLPDTWQIDPEDVIRSITPKTKAILAVHLYGHPCEMLSLKEIANKHRLFLIEDCAEAIGSLYQNQHVGTFGDVATFSFYGNKTITTGEGGMVITNDQTIFDRAVHFKGQGLAKYREYWHDVIGYNYRMTNICGAIGLAQLEQIETIIKRKRQIAELYQDLLKDTTFKVHPEIGDVFHSYWMVSILVPQPNQRDTVREHLARAGIETRPVFYPVHTMPMYSQKYQKHQVAEDIGWRGINLPSYPDLSQEQINYICDTLIKLNALFLKNKSYELYNF</sequence>
<organism evidence="9 10">
    <name type="scientific">Umezakia ovalisporum FSS-62</name>
    <dbReference type="NCBI Taxonomy" id="2971776"/>
    <lineage>
        <taxon>Bacteria</taxon>
        <taxon>Bacillati</taxon>
        <taxon>Cyanobacteriota</taxon>
        <taxon>Cyanophyceae</taxon>
        <taxon>Nostocales</taxon>
        <taxon>Nodulariaceae</taxon>
        <taxon>Umezakia</taxon>
    </lineage>
</organism>
<evidence type="ECO:0000313" key="9">
    <source>
        <dbReference type="EMBL" id="MDH6063304.1"/>
    </source>
</evidence>
<protein>
    <submittedName>
        <fullName evidence="9">DegT/DnrJ/EryC1/StrS aminotransferase family protein</fullName>
    </submittedName>
</protein>
<dbReference type="InterPro" id="IPR015421">
    <property type="entry name" value="PyrdxlP-dep_Trfase_major"/>
</dbReference>
<keyword evidence="3" id="KW-0808">Transferase</keyword>
<dbReference type="Gene3D" id="3.40.640.10">
    <property type="entry name" value="Type I PLP-dependent aspartate aminotransferase-like (Major domain)"/>
    <property type="match status" value="1"/>
</dbReference>
<keyword evidence="4 7" id="KW-0663">Pyridoxal phosphate</keyword>
<dbReference type="PANTHER" id="PTHR30244">
    <property type="entry name" value="TRANSAMINASE"/>
    <property type="match status" value="1"/>
</dbReference>
<comment type="cofactor">
    <cofactor evidence="1">
        <name>pyridoxal 5'-phosphate</name>
        <dbReference type="ChEBI" id="CHEBI:597326"/>
    </cofactor>
</comment>
<evidence type="ECO:0000256" key="6">
    <source>
        <dbReference type="PIRSR" id="PIRSR000390-1"/>
    </source>
</evidence>
<comment type="similarity">
    <text evidence="5 8">Belongs to the DegT/DnrJ/EryC1 family.</text>
</comment>
<dbReference type="GO" id="GO:0008483">
    <property type="term" value="F:transaminase activity"/>
    <property type="evidence" value="ECO:0007669"/>
    <property type="project" value="UniProtKB-KW"/>
</dbReference>
<dbReference type="PIRSF" id="PIRSF000390">
    <property type="entry name" value="PLP_StrS"/>
    <property type="match status" value="1"/>
</dbReference>
<evidence type="ECO:0000256" key="3">
    <source>
        <dbReference type="ARBA" id="ARBA00022679"/>
    </source>
</evidence>
<dbReference type="Proteomes" id="UP001159370">
    <property type="component" value="Unassembled WGS sequence"/>
</dbReference>
<dbReference type="EMBL" id="JANQDL010000041">
    <property type="protein sequence ID" value="MDH6063304.1"/>
    <property type="molecule type" value="Genomic_DNA"/>
</dbReference>
<dbReference type="RefSeq" id="WP_280700530.1">
    <property type="nucleotide sequence ID" value="NZ_JANQDL010000041.1"/>
</dbReference>
<dbReference type="InterPro" id="IPR015422">
    <property type="entry name" value="PyrdxlP-dep_Trfase_small"/>
</dbReference>
<dbReference type="AlphaFoldDB" id="A0AA43GX02"/>
<evidence type="ECO:0000313" key="10">
    <source>
        <dbReference type="Proteomes" id="UP001159370"/>
    </source>
</evidence>
<accession>A0AA43GX02</accession>
<dbReference type="Pfam" id="PF01041">
    <property type="entry name" value="DegT_DnrJ_EryC1"/>
    <property type="match status" value="1"/>
</dbReference>
<feature type="modified residue" description="N6-(pyridoxal phosphate)lysine" evidence="7">
    <location>
        <position position="183"/>
    </location>
</feature>
<evidence type="ECO:0000256" key="7">
    <source>
        <dbReference type="PIRSR" id="PIRSR000390-2"/>
    </source>
</evidence>
<evidence type="ECO:0000256" key="5">
    <source>
        <dbReference type="ARBA" id="ARBA00037999"/>
    </source>
</evidence>
<gene>
    <name evidence="9" type="ORF">NWP23_05830</name>
</gene>
<dbReference type="InterPro" id="IPR015424">
    <property type="entry name" value="PyrdxlP-dep_Trfase"/>
</dbReference>